<dbReference type="KEGG" id="sse:Ssed_0460"/>
<evidence type="ECO:0000313" key="2">
    <source>
        <dbReference type="Proteomes" id="UP000002015"/>
    </source>
</evidence>
<sequence length="79" mass="9108">MVISSFFFILFISKLARFVTAKCDSGQQLITRHKYLLEGKRLKCDLWLSDGGKDNGRYNSLFFKATYTGTEPIYLDLCL</sequence>
<accession>A8FQF0</accession>
<dbReference type="STRING" id="425104.Ssed_0460"/>
<dbReference type="AlphaFoldDB" id="A8FQF0"/>
<evidence type="ECO:0000313" key="1">
    <source>
        <dbReference type="EMBL" id="ABV35073.1"/>
    </source>
</evidence>
<proteinExistence type="predicted"/>
<reference evidence="1 2" key="1">
    <citation type="submission" date="2007-08" db="EMBL/GenBank/DDBJ databases">
        <title>Complete sequence of Shewanella sediminis HAW-EB3.</title>
        <authorList>
            <consortium name="US DOE Joint Genome Institute"/>
            <person name="Copeland A."/>
            <person name="Lucas S."/>
            <person name="Lapidus A."/>
            <person name="Barry K."/>
            <person name="Glavina del Rio T."/>
            <person name="Dalin E."/>
            <person name="Tice H."/>
            <person name="Pitluck S."/>
            <person name="Chertkov O."/>
            <person name="Brettin T."/>
            <person name="Bruce D."/>
            <person name="Detter J.C."/>
            <person name="Han C."/>
            <person name="Schmutz J."/>
            <person name="Larimer F."/>
            <person name="Land M."/>
            <person name="Hauser L."/>
            <person name="Kyrpides N."/>
            <person name="Kim E."/>
            <person name="Zhao J.-S."/>
            <person name="Richardson P."/>
        </authorList>
    </citation>
    <scope>NUCLEOTIDE SEQUENCE [LARGE SCALE GENOMIC DNA]</scope>
    <source>
        <strain evidence="1 2">HAW-EB3</strain>
    </source>
</reference>
<keyword evidence="2" id="KW-1185">Reference proteome</keyword>
<protein>
    <submittedName>
        <fullName evidence="1">Uncharacterized protein</fullName>
    </submittedName>
</protein>
<organism evidence="1 2">
    <name type="scientific">Shewanella sediminis (strain HAW-EB3)</name>
    <dbReference type="NCBI Taxonomy" id="425104"/>
    <lineage>
        <taxon>Bacteria</taxon>
        <taxon>Pseudomonadati</taxon>
        <taxon>Pseudomonadota</taxon>
        <taxon>Gammaproteobacteria</taxon>
        <taxon>Alteromonadales</taxon>
        <taxon>Shewanellaceae</taxon>
        <taxon>Shewanella</taxon>
    </lineage>
</organism>
<dbReference type="EMBL" id="CP000821">
    <property type="protein sequence ID" value="ABV35073.1"/>
    <property type="molecule type" value="Genomic_DNA"/>
</dbReference>
<dbReference type="Proteomes" id="UP000002015">
    <property type="component" value="Chromosome"/>
</dbReference>
<name>A8FQF0_SHESH</name>
<gene>
    <name evidence="1" type="ordered locus">Ssed_0460</name>
</gene>
<dbReference type="HOGENOM" id="CLU_2604125_0_0_6"/>